<proteinExistence type="predicted"/>
<gene>
    <name evidence="1" type="ORF">JR316_0010455</name>
</gene>
<name>A0ACB8GLN0_PSICU</name>
<dbReference type="Proteomes" id="UP000664032">
    <property type="component" value="Unassembled WGS sequence"/>
</dbReference>
<accession>A0ACB8GLN0</accession>
<dbReference type="EMBL" id="JAFIQS020000010">
    <property type="protein sequence ID" value="KAH9476543.1"/>
    <property type="molecule type" value="Genomic_DNA"/>
</dbReference>
<sequence length="684" mass="78424">MPTLRNRKAVPSAVEHSASAVKSTRDATKRSRTMDSNVDDDGEESPPKKKKRKVPKKSVAKAKTVENSLGGLPVEIWAFEICTDLEPKDLWHLSCTSKHFRRILKSSDLAPTLWKASRALIGMPDCPSDLTDIQYTNLAFGESCQYCRKFIGEDNRRPLTLFAARIRACVPCIRSRFVMVEGPGQVSMDPRVQKKCPKILVPYLPSVLLSYRNYEKKMYYSVATGETWTRECAAAENQAKWMKEKIEELKYIEEHSATYKDWDAKQRHNNLFRRRLARVIAQIKSLGWTSELSKMSRENYQNFLKSPRIVDACKNNSMTDTMLNDMGAFINTSMTQYRTLRLCANRKALLGNRLPILSEVTKECAARYSLDTPTPSAAELLKVQLVRDLIDDTSLEPFTSAHLDPLRLNYAEISLDWRTRTEGKLVSMIKSACGTEYKFDESSVLRLATTIFSCTKCKDSHSVTKDNFWYPQVLAHYHSIPFDQNRRAEEDLVELERRSLEIRTGSTFWNDDNDIFFNKDYMQAMADILEHFGFDPAVTTSEEMDAADPIFECVFCNCSHRGRYVLRWNMLARHQWGHKRHFRTGKIPLTYELLSGNDEIAAKRRLDEDNGRRQANTLDSMVCSHCRKIGSSTMIAEHAWQEHGIAELADSDMLPSPAAKTINHSRMWPPQKINYAVSRWAPTV</sequence>
<comment type="caution">
    <text evidence="1">The sequence shown here is derived from an EMBL/GenBank/DDBJ whole genome shotgun (WGS) entry which is preliminary data.</text>
</comment>
<evidence type="ECO:0000313" key="2">
    <source>
        <dbReference type="Proteomes" id="UP000664032"/>
    </source>
</evidence>
<protein>
    <submittedName>
        <fullName evidence="1">Uncharacterized protein</fullName>
    </submittedName>
</protein>
<keyword evidence="2" id="KW-1185">Reference proteome</keyword>
<reference evidence="1" key="1">
    <citation type="submission" date="2021-10" db="EMBL/GenBank/DDBJ databases">
        <title>Psilocybe cubensis genome.</title>
        <authorList>
            <person name="Mckernan K.J."/>
            <person name="Crawford S."/>
            <person name="Trippe A."/>
            <person name="Kane L.T."/>
            <person name="Mclaughlin S."/>
        </authorList>
    </citation>
    <scope>NUCLEOTIDE SEQUENCE</scope>
    <source>
        <strain evidence="1">MGC-MH-2018</strain>
    </source>
</reference>
<evidence type="ECO:0000313" key="1">
    <source>
        <dbReference type="EMBL" id="KAH9476543.1"/>
    </source>
</evidence>
<organism evidence="1 2">
    <name type="scientific">Psilocybe cubensis</name>
    <name type="common">Psychedelic mushroom</name>
    <name type="synonym">Stropharia cubensis</name>
    <dbReference type="NCBI Taxonomy" id="181762"/>
    <lineage>
        <taxon>Eukaryota</taxon>
        <taxon>Fungi</taxon>
        <taxon>Dikarya</taxon>
        <taxon>Basidiomycota</taxon>
        <taxon>Agaricomycotina</taxon>
        <taxon>Agaricomycetes</taxon>
        <taxon>Agaricomycetidae</taxon>
        <taxon>Agaricales</taxon>
        <taxon>Agaricineae</taxon>
        <taxon>Strophariaceae</taxon>
        <taxon>Psilocybe</taxon>
    </lineage>
</organism>